<dbReference type="AlphaFoldDB" id="A0AAD2FR37"/>
<name>A0AAD2FR37_9STRA</name>
<dbReference type="Proteomes" id="UP001295423">
    <property type="component" value="Unassembled WGS sequence"/>
</dbReference>
<proteinExistence type="predicted"/>
<organism evidence="1 2">
    <name type="scientific">Cylindrotheca closterium</name>
    <dbReference type="NCBI Taxonomy" id="2856"/>
    <lineage>
        <taxon>Eukaryota</taxon>
        <taxon>Sar</taxon>
        <taxon>Stramenopiles</taxon>
        <taxon>Ochrophyta</taxon>
        <taxon>Bacillariophyta</taxon>
        <taxon>Bacillariophyceae</taxon>
        <taxon>Bacillariophycidae</taxon>
        <taxon>Bacillariales</taxon>
        <taxon>Bacillariaceae</taxon>
        <taxon>Cylindrotheca</taxon>
    </lineage>
</organism>
<accession>A0AAD2FR37</accession>
<protein>
    <submittedName>
        <fullName evidence="1">Uncharacterized protein</fullName>
    </submittedName>
</protein>
<reference evidence="1" key="1">
    <citation type="submission" date="2023-08" db="EMBL/GenBank/DDBJ databases">
        <authorList>
            <person name="Audoor S."/>
            <person name="Bilcke G."/>
        </authorList>
    </citation>
    <scope>NUCLEOTIDE SEQUENCE</scope>
</reference>
<dbReference type="EMBL" id="CAKOGP040001762">
    <property type="protein sequence ID" value="CAJ1950326.1"/>
    <property type="molecule type" value="Genomic_DNA"/>
</dbReference>
<sequence length="434" mass="49486">MVQVLETEIWDEANQTWKARGERWTTAEGQVSAPPSDVKAPEGFEFEGEWKIVVSSGDSMGWEYEFQYLRPPKRKRTWLRSLKQSEKSSKKSVSKAVDRCKTMKRSDKSVSEAIDRTTAIDGAKGSIDGAKGNFARGLSLIRDDFNFKGFGLSIFKSLIFPESLGLSLRLPLSNNFDTWDRHPELPTISTSVSLMFPWTIAVFCNSSVRVEWLKWAVKRTLQFIPRLIIHCVYEVFLPSLWAIAAAMLSLTSARLPPIPKAPTILIAKPRYNPEISERVGCSLSYRWSRDRGFQWRVGYWHSYLPTLVACRKLLQMKSPADWWQKHFGSVGLSTSYPIPVSPGFSCSAQLSLSGLYFERKKEVRPSQSSRTVHNAIAKNTTDYCLFIYMRNENLITKSKEVTKLEPLEDLNYSFQPLSHSHGEYIIWNGEAGLQ</sequence>
<evidence type="ECO:0000313" key="1">
    <source>
        <dbReference type="EMBL" id="CAJ1950326.1"/>
    </source>
</evidence>
<evidence type="ECO:0000313" key="2">
    <source>
        <dbReference type="Proteomes" id="UP001295423"/>
    </source>
</evidence>
<gene>
    <name evidence="1" type="ORF">CYCCA115_LOCUS12533</name>
</gene>
<keyword evidence="2" id="KW-1185">Reference proteome</keyword>
<comment type="caution">
    <text evidence="1">The sequence shown here is derived from an EMBL/GenBank/DDBJ whole genome shotgun (WGS) entry which is preliminary data.</text>
</comment>